<dbReference type="Proteomes" id="UP000003100">
    <property type="component" value="Unassembled WGS sequence"/>
</dbReference>
<evidence type="ECO:0000313" key="2">
    <source>
        <dbReference type="Proteomes" id="UP000003100"/>
    </source>
</evidence>
<gene>
    <name evidence="1" type="ORF">RUMHYD_00990</name>
</gene>
<name>C0CJJ2_BLAHS</name>
<dbReference type="EMBL" id="ACBZ01000043">
    <property type="protein sequence ID" value="EEG50102.1"/>
    <property type="molecule type" value="Genomic_DNA"/>
</dbReference>
<proteinExistence type="predicted"/>
<dbReference type="PATRIC" id="fig|476272.21.peg.2336"/>
<evidence type="ECO:0000313" key="1">
    <source>
        <dbReference type="EMBL" id="EEG50102.1"/>
    </source>
</evidence>
<dbReference type="AlphaFoldDB" id="C0CJJ2"/>
<dbReference type="HOGENOM" id="CLU_3266457_0_0_9"/>
<keyword evidence="2" id="KW-1185">Reference proteome</keyword>
<accession>C0CJJ2</accession>
<reference evidence="1 2" key="1">
    <citation type="submission" date="2009-01" db="EMBL/GenBank/DDBJ databases">
        <authorList>
            <person name="Fulton L."/>
            <person name="Clifton S."/>
            <person name="Fulton B."/>
            <person name="Xu J."/>
            <person name="Minx P."/>
            <person name="Pepin K.H."/>
            <person name="Johnson M."/>
            <person name="Bhonagiri V."/>
            <person name="Nash W.E."/>
            <person name="Mardis E.R."/>
            <person name="Wilson R.K."/>
        </authorList>
    </citation>
    <scope>NUCLEOTIDE SEQUENCE [LARGE SCALE GENOMIC DNA]</scope>
    <source>
        <strain evidence="2">DSM 10507 / JCM 14656 / S5a33</strain>
    </source>
</reference>
<comment type="caution">
    <text evidence="1">The sequence shown here is derived from an EMBL/GenBank/DDBJ whole genome shotgun (WGS) entry which is preliminary data.</text>
</comment>
<organism evidence="1 2">
    <name type="scientific">Blautia hydrogenotrophica (strain DSM 10507 / JCM 14656 / S5a33)</name>
    <name type="common">Ruminococcus hydrogenotrophicus</name>
    <dbReference type="NCBI Taxonomy" id="476272"/>
    <lineage>
        <taxon>Bacteria</taxon>
        <taxon>Bacillati</taxon>
        <taxon>Bacillota</taxon>
        <taxon>Clostridia</taxon>
        <taxon>Lachnospirales</taxon>
        <taxon>Lachnospiraceae</taxon>
        <taxon>Blautia</taxon>
    </lineage>
</organism>
<reference evidence="1 2" key="2">
    <citation type="submission" date="2009-02" db="EMBL/GenBank/DDBJ databases">
        <title>Draft genome sequence of Blautia hydrogenotrophica DSM 10507 (Ruminococcus hydrogenotrophicus DSM 10507).</title>
        <authorList>
            <person name="Sudarsanam P."/>
            <person name="Ley R."/>
            <person name="Guruge J."/>
            <person name="Turnbaugh P.J."/>
            <person name="Mahowald M."/>
            <person name="Liep D."/>
            <person name="Gordon J."/>
        </authorList>
    </citation>
    <scope>NUCLEOTIDE SEQUENCE [LARGE SCALE GENOMIC DNA]</scope>
    <source>
        <strain evidence="2">DSM 10507 / JCM 14656 / S5a33</strain>
    </source>
</reference>
<protein>
    <submittedName>
        <fullName evidence="1">Uncharacterized protein</fullName>
    </submittedName>
</protein>
<sequence length="41" mass="4989">MIKRVSSYREKSKLIKRESRSVIVNKQQIWDNTFIKVVHNE</sequence>